<gene>
    <name evidence="2" type="ORF">VSS16_26890</name>
</gene>
<dbReference type="Proteomes" id="UP001585080">
    <property type="component" value="Unassembled WGS sequence"/>
</dbReference>
<organism evidence="2 3">
    <name type="scientific">Streptomyces broussonetiae</name>
    <dbReference type="NCBI Taxonomy" id="2686304"/>
    <lineage>
        <taxon>Bacteria</taxon>
        <taxon>Bacillati</taxon>
        <taxon>Actinomycetota</taxon>
        <taxon>Actinomycetes</taxon>
        <taxon>Kitasatosporales</taxon>
        <taxon>Streptomycetaceae</taxon>
        <taxon>Streptomyces</taxon>
    </lineage>
</organism>
<protein>
    <submittedName>
        <fullName evidence="2">Uncharacterized protein</fullName>
    </submittedName>
</protein>
<evidence type="ECO:0000313" key="3">
    <source>
        <dbReference type="Proteomes" id="UP001585080"/>
    </source>
</evidence>
<keyword evidence="3" id="KW-1185">Reference proteome</keyword>
<feature type="region of interest" description="Disordered" evidence="1">
    <location>
        <begin position="69"/>
        <end position="89"/>
    </location>
</feature>
<sequence>MPLPRTHIRSNEDLRGHIWPARTQAVSYIGTACVVEGTGDFEPADLTLVRHRFPDRHVTLDGDVITIWPHPPTGPCPQDTRPTDTDHTP</sequence>
<evidence type="ECO:0000313" key="2">
    <source>
        <dbReference type="EMBL" id="MFB8776323.1"/>
    </source>
</evidence>
<dbReference type="EMBL" id="JAYMRP010000029">
    <property type="protein sequence ID" value="MFB8776323.1"/>
    <property type="molecule type" value="Genomic_DNA"/>
</dbReference>
<proteinExistence type="predicted"/>
<dbReference type="RefSeq" id="WP_376734872.1">
    <property type="nucleotide sequence ID" value="NZ_JAYMRP010000029.1"/>
</dbReference>
<reference evidence="2 3" key="1">
    <citation type="submission" date="2024-01" db="EMBL/GenBank/DDBJ databases">
        <title>Genome mining of biosynthetic gene clusters to explore secondary metabolites of Streptomyces sp.</title>
        <authorList>
            <person name="Baig A."/>
            <person name="Ajitkumar Shintre N."/>
            <person name="Kumar H."/>
            <person name="Anbarasu A."/>
            <person name="Ramaiah S."/>
        </authorList>
    </citation>
    <scope>NUCLEOTIDE SEQUENCE [LARGE SCALE GENOMIC DNA]</scope>
    <source>
        <strain evidence="2 3">A57</strain>
    </source>
</reference>
<evidence type="ECO:0000256" key="1">
    <source>
        <dbReference type="SAM" id="MobiDB-lite"/>
    </source>
</evidence>
<accession>A0ABV5EHI8</accession>
<name>A0ABV5EHI8_9ACTN</name>
<dbReference type="PROSITE" id="PS51257">
    <property type="entry name" value="PROKAR_LIPOPROTEIN"/>
    <property type="match status" value="1"/>
</dbReference>
<comment type="caution">
    <text evidence="2">The sequence shown here is derived from an EMBL/GenBank/DDBJ whole genome shotgun (WGS) entry which is preliminary data.</text>
</comment>